<dbReference type="EMBL" id="JAPTGG010000040">
    <property type="protein sequence ID" value="MCZ0867272.1"/>
    <property type="molecule type" value="Genomic_DNA"/>
</dbReference>
<evidence type="ECO:0008006" key="3">
    <source>
        <dbReference type="Google" id="ProtNLM"/>
    </source>
</evidence>
<dbReference type="RefSeq" id="WP_268905507.1">
    <property type="nucleotide sequence ID" value="NZ_JAPTGG010000040.1"/>
</dbReference>
<keyword evidence="2" id="KW-1185">Reference proteome</keyword>
<gene>
    <name evidence="1" type="ORF">O0V09_18915</name>
</gene>
<protein>
    <recommendedName>
        <fullName evidence="3">Transposase</fullName>
    </recommendedName>
</protein>
<organism evidence="1 2">
    <name type="scientific">Dasania phycosphaerae</name>
    <dbReference type="NCBI Taxonomy" id="2950436"/>
    <lineage>
        <taxon>Bacteria</taxon>
        <taxon>Pseudomonadati</taxon>
        <taxon>Pseudomonadota</taxon>
        <taxon>Gammaproteobacteria</taxon>
        <taxon>Cellvibrionales</taxon>
        <taxon>Spongiibacteraceae</taxon>
        <taxon>Dasania</taxon>
    </lineage>
</organism>
<proteinExistence type="predicted"/>
<dbReference type="NCBIfam" id="NF047593">
    <property type="entry name" value="IS66_ISAeme5_TnpA"/>
    <property type="match status" value="1"/>
</dbReference>
<name>A0A9J6RSX2_9GAMM</name>
<sequence>SIADFCREHNIAIKRFYYHRSQYIKRSKPSAFIRAKPQNAKPAIDTSAYFTLQCGSGQLSLPADVSPAWLASLMKALT</sequence>
<evidence type="ECO:0000313" key="1">
    <source>
        <dbReference type="EMBL" id="MCZ0867272.1"/>
    </source>
</evidence>
<reference evidence="1 2" key="1">
    <citation type="submission" date="2022-12" db="EMBL/GenBank/DDBJ databases">
        <title>Dasania phycosphaerae sp. nov., isolated from particulate material of the south coast of Korea.</title>
        <authorList>
            <person name="Jiang Y."/>
        </authorList>
    </citation>
    <scope>NUCLEOTIDE SEQUENCE [LARGE SCALE GENOMIC DNA]</scope>
    <source>
        <strain evidence="1 2">GY-19</strain>
    </source>
</reference>
<accession>A0A9J6RSX2</accession>
<dbReference type="AlphaFoldDB" id="A0A9J6RSX2"/>
<comment type="caution">
    <text evidence="1">The sequence shown here is derived from an EMBL/GenBank/DDBJ whole genome shotgun (WGS) entry which is preliminary data.</text>
</comment>
<dbReference type="Proteomes" id="UP001069090">
    <property type="component" value="Unassembled WGS sequence"/>
</dbReference>
<feature type="non-terminal residue" evidence="1">
    <location>
        <position position="1"/>
    </location>
</feature>
<evidence type="ECO:0000313" key="2">
    <source>
        <dbReference type="Proteomes" id="UP001069090"/>
    </source>
</evidence>